<name>A0ABD2NUL5_9CUCU</name>
<dbReference type="InterPro" id="IPR010562">
    <property type="entry name" value="Haemolymph_juvenile_hormone-bd"/>
</dbReference>
<keyword evidence="1 4" id="KW-0732">Signal</keyword>
<feature type="chain" id="PRO_5044775863" evidence="4">
    <location>
        <begin position="19"/>
        <end position="246"/>
    </location>
</feature>
<sequence length="246" mass="27474">MVLKLIFAVVSLSVFVNSGKIPDYIHVCRRSDPEVSKCVRESIDFLRPQLKKGIPELNVPGIEPLFIKEVAILRGENNNFKAYLRNINVYGASDFEITKLKMNIGKSTFRVGVKIPKLTFNGDYDIDAKILVVPIKGTGKFRANATNCEAQAVLKGDVRTDGSGIKRLIFTSFNFAINIGDYNIELDNLFNGDRTLGQAAMDVLHENKQEFIIAALPFINKKASEILLEIANSITNTVDYEELFPK</sequence>
<keyword evidence="6" id="KW-1185">Reference proteome</keyword>
<evidence type="ECO:0000313" key="6">
    <source>
        <dbReference type="Proteomes" id="UP001516400"/>
    </source>
</evidence>
<organism evidence="5 6">
    <name type="scientific">Cryptolaemus montrouzieri</name>
    <dbReference type="NCBI Taxonomy" id="559131"/>
    <lineage>
        <taxon>Eukaryota</taxon>
        <taxon>Metazoa</taxon>
        <taxon>Ecdysozoa</taxon>
        <taxon>Arthropoda</taxon>
        <taxon>Hexapoda</taxon>
        <taxon>Insecta</taxon>
        <taxon>Pterygota</taxon>
        <taxon>Neoptera</taxon>
        <taxon>Endopterygota</taxon>
        <taxon>Coleoptera</taxon>
        <taxon>Polyphaga</taxon>
        <taxon>Cucujiformia</taxon>
        <taxon>Coccinelloidea</taxon>
        <taxon>Coccinellidae</taxon>
        <taxon>Scymninae</taxon>
        <taxon>Scymnini</taxon>
        <taxon>Cryptolaemus</taxon>
    </lineage>
</organism>
<dbReference type="Proteomes" id="UP001516400">
    <property type="component" value="Unassembled WGS sequence"/>
</dbReference>
<keyword evidence="2" id="KW-0090">Biological rhythms</keyword>
<evidence type="ECO:0000256" key="1">
    <source>
        <dbReference type="ARBA" id="ARBA00022729"/>
    </source>
</evidence>
<accession>A0ABD2NUL5</accession>
<evidence type="ECO:0000256" key="4">
    <source>
        <dbReference type="SAM" id="SignalP"/>
    </source>
</evidence>
<dbReference type="FunFam" id="3.15.10.30:FF:000001">
    <property type="entry name" value="Takeout-like protein 1"/>
    <property type="match status" value="1"/>
</dbReference>
<dbReference type="PANTHER" id="PTHR11008:SF39">
    <property type="entry name" value="CIRCADIAN CLOCK-CONTROLLED PROTEIN-LIKE PROTEIN"/>
    <property type="match status" value="1"/>
</dbReference>
<reference evidence="5 6" key="1">
    <citation type="journal article" date="2021" name="BMC Biol.">
        <title>Horizontally acquired antibacterial genes associated with adaptive radiation of ladybird beetles.</title>
        <authorList>
            <person name="Li H.S."/>
            <person name="Tang X.F."/>
            <person name="Huang Y.H."/>
            <person name="Xu Z.Y."/>
            <person name="Chen M.L."/>
            <person name="Du X.Y."/>
            <person name="Qiu B.Y."/>
            <person name="Chen P.T."/>
            <person name="Zhang W."/>
            <person name="Slipinski A."/>
            <person name="Escalona H.E."/>
            <person name="Waterhouse R.M."/>
            <person name="Zwick A."/>
            <person name="Pang H."/>
        </authorList>
    </citation>
    <scope>NUCLEOTIDE SEQUENCE [LARGE SCALE GENOMIC DNA]</scope>
    <source>
        <strain evidence="5">SYSU2018</strain>
    </source>
</reference>
<dbReference type="AlphaFoldDB" id="A0ABD2NUL5"/>
<protein>
    <submittedName>
        <fullName evidence="5">Uncharacterized protein</fullName>
    </submittedName>
</protein>
<dbReference type="Pfam" id="PF06585">
    <property type="entry name" value="JHBP"/>
    <property type="match status" value="1"/>
</dbReference>
<dbReference type="GO" id="GO:0007623">
    <property type="term" value="P:circadian rhythm"/>
    <property type="evidence" value="ECO:0007669"/>
    <property type="project" value="UniProtKB-ARBA"/>
</dbReference>
<comment type="similarity">
    <text evidence="3">Belongs to the TO family.</text>
</comment>
<comment type="caution">
    <text evidence="5">The sequence shown here is derived from an EMBL/GenBank/DDBJ whole genome shotgun (WGS) entry which is preliminary data.</text>
</comment>
<evidence type="ECO:0000313" key="5">
    <source>
        <dbReference type="EMBL" id="KAL3282189.1"/>
    </source>
</evidence>
<dbReference type="InterPro" id="IPR038606">
    <property type="entry name" value="To_sf"/>
</dbReference>
<proteinExistence type="inferred from homology"/>
<gene>
    <name evidence="5" type="ORF">HHI36_005383</name>
</gene>
<dbReference type="Gene3D" id="3.15.10.30">
    <property type="entry name" value="Haemolymph juvenile hormone binding protein"/>
    <property type="match status" value="1"/>
</dbReference>
<feature type="signal peptide" evidence="4">
    <location>
        <begin position="1"/>
        <end position="18"/>
    </location>
</feature>
<evidence type="ECO:0000256" key="2">
    <source>
        <dbReference type="ARBA" id="ARBA00023108"/>
    </source>
</evidence>
<dbReference type="PANTHER" id="PTHR11008">
    <property type="entry name" value="PROTEIN TAKEOUT-LIKE PROTEIN"/>
    <property type="match status" value="1"/>
</dbReference>
<dbReference type="EMBL" id="JABFTP020000144">
    <property type="protein sequence ID" value="KAL3282189.1"/>
    <property type="molecule type" value="Genomic_DNA"/>
</dbReference>
<dbReference type="SMART" id="SM00700">
    <property type="entry name" value="JHBP"/>
    <property type="match status" value="1"/>
</dbReference>
<evidence type="ECO:0000256" key="3">
    <source>
        <dbReference type="ARBA" id="ARBA00060902"/>
    </source>
</evidence>